<dbReference type="PROSITE" id="PS00789">
    <property type="entry name" value="CHORISMATE_SYNTHASE_3"/>
    <property type="match status" value="1"/>
</dbReference>
<feature type="binding site" evidence="7">
    <location>
        <begin position="245"/>
        <end position="246"/>
    </location>
    <ligand>
        <name>FMN</name>
        <dbReference type="ChEBI" id="CHEBI:58210"/>
    </ligand>
</feature>
<dbReference type="Proteomes" id="UP001597405">
    <property type="component" value="Unassembled WGS sequence"/>
</dbReference>
<dbReference type="PANTHER" id="PTHR21085:SF0">
    <property type="entry name" value="CHORISMATE SYNTHASE"/>
    <property type="match status" value="1"/>
</dbReference>
<keyword evidence="7" id="KW-0521">NADP</keyword>
<dbReference type="PIRSF" id="PIRSF001456">
    <property type="entry name" value="Chorismate_synth"/>
    <property type="match status" value="1"/>
</dbReference>
<keyword evidence="6 7" id="KW-0456">Lyase</keyword>
<evidence type="ECO:0000256" key="2">
    <source>
        <dbReference type="ARBA" id="ARBA00008014"/>
    </source>
</evidence>
<keyword evidence="7" id="KW-0285">Flavoprotein</keyword>
<evidence type="ECO:0000256" key="5">
    <source>
        <dbReference type="ARBA" id="ARBA00023141"/>
    </source>
</evidence>
<comment type="caution">
    <text evidence="9">The sequence shown here is derived from an EMBL/GenBank/DDBJ whole genome shotgun (WGS) entry which is preliminary data.</text>
</comment>
<evidence type="ECO:0000256" key="1">
    <source>
        <dbReference type="ARBA" id="ARBA00005044"/>
    </source>
</evidence>
<evidence type="ECO:0000313" key="9">
    <source>
        <dbReference type="EMBL" id="MFD1987585.1"/>
    </source>
</evidence>
<comment type="function">
    <text evidence="7">Catalyzes the anti-1,4-elimination of the C-3 phosphate and the C-6 proR hydrogen from 5-enolpyruvylshikimate-3-phosphate (EPSP) to yield chorismate, which is the branch point compound that serves as the starting substrate for the three terminal pathways of aromatic amino acid biosynthesis. This reaction introduces a second double bond into the aromatic ring system.</text>
</comment>
<comment type="cofactor">
    <cofactor evidence="7 8">
        <name>FMNH2</name>
        <dbReference type="ChEBI" id="CHEBI:57618"/>
    </cofactor>
    <text evidence="7 8">Reduced FMN (FMNH(2)).</text>
</comment>
<dbReference type="InterPro" id="IPR020541">
    <property type="entry name" value="Chorismate_synthase_CS"/>
</dbReference>
<evidence type="ECO:0000256" key="4">
    <source>
        <dbReference type="ARBA" id="ARBA00022605"/>
    </source>
</evidence>
<dbReference type="InterPro" id="IPR035904">
    <property type="entry name" value="Chorismate_synth_AroC_sf"/>
</dbReference>
<sequence length="372" mass="39881">MSHNTFGHLFRVTTWGESHGAALGCVVDGCPPGIRFTQRDIQAELDKRRPGQSRFVTQRREPDEVRVLSGFILDEDGETMITTGTPVSMLIENVDQRSKDYGEIARQYRPGHADYTYDVKYGVRDYRGGGRSSARETAARVAAGALARKVVPGMVVRGALVSMGEKSIDRANWNWNFIGDAENPFFTPDPASVPVFTQYLDGIRKAGSSVGAVIEIVADGVPAGLGAPIYAKLDQDIASGLMSINAVKGVEIGNGFEAAHITGEQNADEMRMGNDGKPVFLSNNAGGILGGISTGQEIVARFAVKPTSSILTPRKSIDKDGHDVEIMTKGRHDPCVGIRAVPIGEAMVACAIADHYLRHRGQTGKGSRAVGQ</sequence>
<dbReference type="EC" id="4.2.3.5" evidence="3 7"/>
<dbReference type="PROSITE" id="PS00787">
    <property type="entry name" value="CHORISMATE_SYNTHASE_1"/>
    <property type="match status" value="1"/>
</dbReference>
<feature type="binding site" evidence="7">
    <location>
        <position position="331"/>
    </location>
    <ligand>
        <name>FMN</name>
        <dbReference type="ChEBI" id="CHEBI:58210"/>
    </ligand>
</feature>
<feature type="binding site" evidence="7">
    <location>
        <position position="290"/>
    </location>
    <ligand>
        <name>FMN</name>
        <dbReference type="ChEBI" id="CHEBI:58210"/>
    </ligand>
</feature>
<comment type="pathway">
    <text evidence="1 7 8">Metabolic intermediate biosynthesis; chorismate biosynthesis; chorismate from D-erythrose 4-phosphate and phosphoenolpyruvate: step 7/7.</text>
</comment>
<keyword evidence="7" id="KW-0274">FAD</keyword>
<feature type="binding site" evidence="7">
    <location>
        <position position="48"/>
    </location>
    <ligand>
        <name>NADP(+)</name>
        <dbReference type="ChEBI" id="CHEBI:58349"/>
    </ligand>
</feature>
<dbReference type="Gene3D" id="3.60.150.10">
    <property type="entry name" value="Chorismate synthase AroC"/>
    <property type="match status" value="1"/>
</dbReference>
<gene>
    <name evidence="7 9" type="primary">aroC</name>
    <name evidence="9" type="ORF">ACFSOZ_34765</name>
</gene>
<keyword evidence="4 7" id="KW-0028">Amino-acid biosynthesis</keyword>
<dbReference type="Pfam" id="PF01264">
    <property type="entry name" value="Chorismate_synt"/>
    <property type="match status" value="1"/>
</dbReference>
<dbReference type="InterPro" id="IPR000453">
    <property type="entry name" value="Chorismate_synth"/>
</dbReference>
<dbReference type="GO" id="GO:0004107">
    <property type="term" value="F:chorismate synthase activity"/>
    <property type="evidence" value="ECO:0007669"/>
    <property type="project" value="UniProtKB-EC"/>
</dbReference>
<evidence type="ECO:0000256" key="3">
    <source>
        <dbReference type="ARBA" id="ARBA00013036"/>
    </source>
</evidence>
<dbReference type="EMBL" id="JBHUGZ010000030">
    <property type="protein sequence ID" value="MFD1987585.1"/>
    <property type="molecule type" value="Genomic_DNA"/>
</dbReference>
<dbReference type="HAMAP" id="MF_00300">
    <property type="entry name" value="Chorismate_synth"/>
    <property type="match status" value="1"/>
</dbReference>
<keyword evidence="10" id="KW-1185">Reference proteome</keyword>
<dbReference type="NCBIfam" id="NF003793">
    <property type="entry name" value="PRK05382.1"/>
    <property type="match status" value="1"/>
</dbReference>
<dbReference type="CDD" id="cd07304">
    <property type="entry name" value="Chorismate_synthase"/>
    <property type="match status" value="1"/>
</dbReference>
<comment type="similarity">
    <text evidence="2 7 8">Belongs to the chorismate synthase family.</text>
</comment>
<name>A0ABW4UMF4_9HYPH</name>
<reference evidence="10" key="1">
    <citation type="journal article" date="2019" name="Int. J. Syst. Evol. Microbiol.">
        <title>The Global Catalogue of Microorganisms (GCM) 10K type strain sequencing project: providing services to taxonomists for standard genome sequencing and annotation.</title>
        <authorList>
            <consortium name="The Broad Institute Genomics Platform"/>
            <consortium name="The Broad Institute Genome Sequencing Center for Infectious Disease"/>
            <person name="Wu L."/>
            <person name="Ma J."/>
        </authorList>
    </citation>
    <scope>NUCLEOTIDE SEQUENCE [LARGE SCALE GENOMIC DNA]</scope>
    <source>
        <strain evidence="10">CGMCC 1.16225</strain>
    </source>
</reference>
<proteinExistence type="inferred from homology"/>
<dbReference type="PANTHER" id="PTHR21085">
    <property type="entry name" value="CHORISMATE SYNTHASE"/>
    <property type="match status" value="1"/>
</dbReference>
<comment type="subunit">
    <text evidence="7">Homotetramer.</text>
</comment>
<evidence type="ECO:0000313" key="10">
    <source>
        <dbReference type="Proteomes" id="UP001597405"/>
    </source>
</evidence>
<feature type="binding site" evidence="7">
    <location>
        <begin position="305"/>
        <end position="309"/>
    </location>
    <ligand>
        <name>FMN</name>
        <dbReference type="ChEBI" id="CHEBI:58210"/>
    </ligand>
</feature>
<evidence type="ECO:0000256" key="6">
    <source>
        <dbReference type="ARBA" id="ARBA00023239"/>
    </source>
</evidence>
<dbReference type="NCBIfam" id="TIGR00033">
    <property type="entry name" value="aroC"/>
    <property type="match status" value="1"/>
</dbReference>
<evidence type="ECO:0000256" key="8">
    <source>
        <dbReference type="RuleBase" id="RU000605"/>
    </source>
</evidence>
<organism evidence="9 10">
    <name type="scientific">Mesorhizobium newzealandense</name>
    <dbReference type="NCBI Taxonomy" id="1300302"/>
    <lineage>
        <taxon>Bacteria</taxon>
        <taxon>Pseudomonadati</taxon>
        <taxon>Pseudomonadota</taxon>
        <taxon>Alphaproteobacteria</taxon>
        <taxon>Hyphomicrobiales</taxon>
        <taxon>Phyllobacteriaceae</taxon>
        <taxon>Mesorhizobium</taxon>
    </lineage>
</organism>
<accession>A0ABW4UMF4</accession>
<dbReference type="RefSeq" id="WP_379105719.1">
    <property type="nucleotide sequence ID" value="NZ_JBHUGZ010000030.1"/>
</dbReference>
<dbReference type="SUPFAM" id="SSF103263">
    <property type="entry name" value="Chorismate synthase, AroC"/>
    <property type="match status" value="1"/>
</dbReference>
<feature type="binding site" evidence="7">
    <location>
        <position position="54"/>
    </location>
    <ligand>
        <name>NADP(+)</name>
        <dbReference type="ChEBI" id="CHEBI:58349"/>
    </ligand>
</feature>
<feature type="binding site" evidence="7">
    <location>
        <begin position="131"/>
        <end position="133"/>
    </location>
    <ligand>
        <name>FMN</name>
        <dbReference type="ChEBI" id="CHEBI:58210"/>
    </ligand>
</feature>
<keyword evidence="7" id="KW-0288">FMN</keyword>
<comment type="catalytic activity">
    <reaction evidence="7 8">
        <text>5-O-(1-carboxyvinyl)-3-phosphoshikimate = chorismate + phosphate</text>
        <dbReference type="Rhea" id="RHEA:21020"/>
        <dbReference type="ChEBI" id="CHEBI:29748"/>
        <dbReference type="ChEBI" id="CHEBI:43474"/>
        <dbReference type="ChEBI" id="CHEBI:57701"/>
        <dbReference type="EC" id="4.2.3.5"/>
    </reaction>
</comment>
<keyword evidence="5 7" id="KW-0057">Aromatic amino acid biosynthesis</keyword>
<dbReference type="PROSITE" id="PS00788">
    <property type="entry name" value="CHORISMATE_SYNTHASE_2"/>
    <property type="match status" value="1"/>
</dbReference>
<evidence type="ECO:0000256" key="7">
    <source>
        <dbReference type="HAMAP-Rule" id="MF_00300"/>
    </source>
</evidence>
<protein>
    <recommendedName>
        <fullName evidence="3 7">Chorismate synthase</fullName>
        <shortName evidence="7">CS</shortName>
        <ecNumber evidence="3 7">4.2.3.5</ecNumber>
    </recommendedName>
    <alternativeName>
        <fullName evidence="7">5-enolpyruvylshikimate-3-phosphate phospholyase</fullName>
    </alternativeName>
</protein>